<evidence type="ECO:0000313" key="4">
    <source>
        <dbReference type="Proteomes" id="UP000292702"/>
    </source>
</evidence>
<name>A0A4R0RA42_9APHY</name>
<feature type="compositionally biased region" description="Basic and acidic residues" evidence="1">
    <location>
        <begin position="243"/>
        <end position="263"/>
    </location>
</feature>
<keyword evidence="2" id="KW-0812">Transmembrane</keyword>
<keyword evidence="4" id="KW-1185">Reference proteome</keyword>
<organism evidence="3 4">
    <name type="scientific">Steccherinum ochraceum</name>
    <dbReference type="NCBI Taxonomy" id="92696"/>
    <lineage>
        <taxon>Eukaryota</taxon>
        <taxon>Fungi</taxon>
        <taxon>Dikarya</taxon>
        <taxon>Basidiomycota</taxon>
        <taxon>Agaricomycotina</taxon>
        <taxon>Agaricomycetes</taxon>
        <taxon>Polyporales</taxon>
        <taxon>Steccherinaceae</taxon>
        <taxon>Steccherinum</taxon>
    </lineage>
</organism>
<dbReference type="AlphaFoldDB" id="A0A4R0RA42"/>
<protein>
    <submittedName>
        <fullName evidence="3">Uncharacterized protein</fullName>
    </submittedName>
</protein>
<keyword evidence="2" id="KW-1133">Transmembrane helix</keyword>
<proteinExistence type="predicted"/>
<feature type="transmembrane region" description="Helical" evidence="2">
    <location>
        <begin position="34"/>
        <end position="56"/>
    </location>
</feature>
<feature type="transmembrane region" description="Helical" evidence="2">
    <location>
        <begin position="6"/>
        <end position="27"/>
    </location>
</feature>
<evidence type="ECO:0000256" key="2">
    <source>
        <dbReference type="SAM" id="Phobius"/>
    </source>
</evidence>
<feature type="transmembrane region" description="Helical" evidence="2">
    <location>
        <begin position="126"/>
        <end position="147"/>
    </location>
</feature>
<comment type="caution">
    <text evidence="3">The sequence shown here is derived from an EMBL/GenBank/DDBJ whole genome shotgun (WGS) entry which is preliminary data.</text>
</comment>
<accession>A0A4R0RA42</accession>
<feature type="region of interest" description="Disordered" evidence="1">
    <location>
        <begin position="240"/>
        <end position="296"/>
    </location>
</feature>
<dbReference type="EMBL" id="RWJN01000218">
    <property type="protein sequence ID" value="TCD64751.1"/>
    <property type="molecule type" value="Genomic_DNA"/>
</dbReference>
<sequence length="296" mass="32490">MPAIFLLDAIAIMIVQAIIVLRCWYLFQNSPWSRFVVLFSYIGTSIAVFVILGFVWTELKPVRFVLPGLVWDGCMAPQPQHIWRLFVPGIITHTILYGATTIPALRLRSQGKSNPIMNRVLTDGGAMYLVVFVTVMFSGIGAVSSNLNVSTPAMYSNFMLSACSVAVSRLILNMQSLAAGLSLDPKWLLNNAELSRVRWRKGSRDGELIVEVDAAEGPDEAELELGVVMSGKTLSETIGDAGIKLDGDQKRSPVAKSPKDGRASSRRTKSGVTTTKYGHYEDLPNMFYKGKGDTRP</sequence>
<evidence type="ECO:0000313" key="3">
    <source>
        <dbReference type="EMBL" id="TCD64751.1"/>
    </source>
</evidence>
<dbReference type="Proteomes" id="UP000292702">
    <property type="component" value="Unassembled WGS sequence"/>
</dbReference>
<feature type="transmembrane region" description="Helical" evidence="2">
    <location>
        <begin position="85"/>
        <end position="105"/>
    </location>
</feature>
<gene>
    <name evidence="3" type="ORF">EIP91_003673</name>
</gene>
<reference evidence="3 4" key="1">
    <citation type="submission" date="2018-11" db="EMBL/GenBank/DDBJ databases">
        <title>Genome assembly of Steccherinum ochraceum LE-BIN_3174, the white-rot fungus of the Steccherinaceae family (The Residual Polyporoid clade, Polyporales, Basidiomycota).</title>
        <authorList>
            <person name="Fedorova T.V."/>
            <person name="Glazunova O.A."/>
            <person name="Landesman E.O."/>
            <person name="Moiseenko K.V."/>
            <person name="Psurtseva N.V."/>
            <person name="Savinova O.S."/>
            <person name="Shakhova N.V."/>
            <person name="Tyazhelova T.V."/>
            <person name="Vasina D.V."/>
        </authorList>
    </citation>
    <scope>NUCLEOTIDE SEQUENCE [LARGE SCALE GENOMIC DNA]</scope>
    <source>
        <strain evidence="3 4">LE-BIN_3174</strain>
    </source>
</reference>
<dbReference type="OrthoDB" id="2679643at2759"/>
<keyword evidence="2" id="KW-0472">Membrane</keyword>
<evidence type="ECO:0000256" key="1">
    <source>
        <dbReference type="SAM" id="MobiDB-lite"/>
    </source>
</evidence>